<dbReference type="RefSeq" id="WP_193538252.1">
    <property type="nucleotide sequence ID" value="NZ_JADCLJ010000022.1"/>
</dbReference>
<evidence type="ECO:0000313" key="3">
    <source>
        <dbReference type="Proteomes" id="UP001516662"/>
    </source>
</evidence>
<comment type="caution">
    <text evidence="2">The sequence shown here is derived from an EMBL/GenBank/DDBJ whole genome shotgun (WGS) entry which is preliminary data.</text>
</comment>
<keyword evidence="1" id="KW-1133">Transmembrane helix</keyword>
<keyword evidence="1" id="KW-0812">Transmembrane</keyword>
<protein>
    <submittedName>
        <fullName evidence="2">Uncharacterized protein</fullName>
    </submittedName>
</protein>
<evidence type="ECO:0000313" key="2">
    <source>
        <dbReference type="EMBL" id="MBE4909539.1"/>
    </source>
</evidence>
<evidence type="ECO:0000256" key="1">
    <source>
        <dbReference type="SAM" id="Phobius"/>
    </source>
</evidence>
<dbReference type="EMBL" id="JADCLJ010000022">
    <property type="protein sequence ID" value="MBE4909539.1"/>
    <property type="molecule type" value="Genomic_DNA"/>
</dbReference>
<accession>A0ABR9QN00</accession>
<reference evidence="2 3" key="1">
    <citation type="submission" date="2020-10" db="EMBL/GenBank/DDBJ databases">
        <title>Bacillus sp. HD4P25, an endophyte from a halophyte.</title>
        <authorList>
            <person name="Sun J.-Q."/>
        </authorList>
    </citation>
    <scope>NUCLEOTIDE SEQUENCE [LARGE SCALE GENOMIC DNA]</scope>
    <source>
        <strain evidence="2 3">YIM 93174</strain>
    </source>
</reference>
<sequence>MNILYGILAFGMFAYTVGYAITLWKDKNKIGALGVFWVACMIAVLPFFTLFK</sequence>
<feature type="transmembrane region" description="Helical" evidence="1">
    <location>
        <begin position="7"/>
        <end position="24"/>
    </location>
</feature>
<keyword evidence="3" id="KW-1185">Reference proteome</keyword>
<name>A0ABR9QN00_9BACI</name>
<keyword evidence="1" id="KW-0472">Membrane</keyword>
<feature type="transmembrane region" description="Helical" evidence="1">
    <location>
        <begin position="30"/>
        <end position="51"/>
    </location>
</feature>
<gene>
    <name evidence="2" type="ORF">IMZ08_15920</name>
</gene>
<proteinExistence type="predicted"/>
<dbReference type="Proteomes" id="UP001516662">
    <property type="component" value="Unassembled WGS sequence"/>
</dbReference>
<organism evidence="2 3">
    <name type="scientific">Litchfieldia luteola</name>
    <dbReference type="NCBI Taxonomy" id="682179"/>
    <lineage>
        <taxon>Bacteria</taxon>
        <taxon>Bacillati</taxon>
        <taxon>Bacillota</taxon>
        <taxon>Bacilli</taxon>
        <taxon>Bacillales</taxon>
        <taxon>Bacillaceae</taxon>
        <taxon>Litchfieldia</taxon>
    </lineage>
</organism>